<name>A0A0P4VZ67_SCYOL</name>
<evidence type="ECO:0000313" key="2">
    <source>
        <dbReference type="EMBL" id="JAI59310.1"/>
    </source>
</evidence>
<sequence>MRSNLVPPDKGDPTNYRPISLLSTVSKILERIISEQLTCHMEEHHPNDNTDLGRDAPPLTCSSYSPNPGTTPSTLAAPPLSSPLTSLWRLIGCGTEDSWPSLSSSVSRGSCWSCSPATCKPESEGGGEQLHLGHAPGGNGPQGLILGPILWNVYFNDFLQRLSLTSANVTLW</sequence>
<evidence type="ECO:0008006" key="3">
    <source>
        <dbReference type="Google" id="ProtNLM"/>
    </source>
</evidence>
<dbReference type="EMBL" id="GDRN01096616">
    <property type="protein sequence ID" value="JAI59310.1"/>
    <property type="molecule type" value="Transcribed_RNA"/>
</dbReference>
<reference evidence="2" key="1">
    <citation type="submission" date="2015-09" db="EMBL/GenBank/DDBJ databases">
        <title>Scylla olivacea transcriptome.</title>
        <authorList>
            <person name="Ikhwanuddin M."/>
        </authorList>
    </citation>
    <scope>NUCLEOTIDE SEQUENCE</scope>
</reference>
<evidence type="ECO:0000256" key="1">
    <source>
        <dbReference type="SAM" id="MobiDB-lite"/>
    </source>
</evidence>
<feature type="region of interest" description="Disordered" evidence="1">
    <location>
        <begin position="43"/>
        <end position="72"/>
    </location>
</feature>
<dbReference type="AlphaFoldDB" id="A0A0P4VZ67"/>
<accession>A0A0P4VZ67</accession>
<proteinExistence type="predicted"/>
<feature type="compositionally biased region" description="Basic and acidic residues" evidence="1">
    <location>
        <begin position="43"/>
        <end position="54"/>
    </location>
</feature>
<organism evidence="2">
    <name type="scientific">Scylla olivacea</name>
    <name type="common">Orange mud crab</name>
    <name type="synonym">Cancer olivacea</name>
    <dbReference type="NCBI Taxonomy" id="85551"/>
    <lineage>
        <taxon>Eukaryota</taxon>
        <taxon>Metazoa</taxon>
        <taxon>Ecdysozoa</taxon>
        <taxon>Arthropoda</taxon>
        <taxon>Crustacea</taxon>
        <taxon>Multicrustacea</taxon>
        <taxon>Malacostraca</taxon>
        <taxon>Eumalacostraca</taxon>
        <taxon>Eucarida</taxon>
        <taxon>Decapoda</taxon>
        <taxon>Pleocyemata</taxon>
        <taxon>Brachyura</taxon>
        <taxon>Eubrachyura</taxon>
        <taxon>Portunoidea</taxon>
        <taxon>Portunidae</taxon>
        <taxon>Portuninae</taxon>
        <taxon>Scylla</taxon>
    </lineage>
</organism>
<protein>
    <recommendedName>
        <fullName evidence="3">Reverse transcriptase domain-containing protein</fullName>
    </recommendedName>
</protein>